<protein>
    <submittedName>
        <fullName evidence="1">(salmon louse) hypothetical protein</fullName>
    </submittedName>
</protein>
<name>A0A7R8CVL4_LEPSM</name>
<sequence length="108" mass="12731">MLGILKNEPSLLSRKRRQKETFVWHKDSFEAIDVVSDYEVLNKFASNEEDSVEILELIGHYWTIERLDCVFEQSKLYAEQKSLAHDCVTRDNMRVFFVILIVSGYNKL</sequence>
<organism evidence="1 2">
    <name type="scientific">Lepeophtheirus salmonis</name>
    <name type="common">Salmon louse</name>
    <name type="synonym">Caligus salmonis</name>
    <dbReference type="NCBI Taxonomy" id="72036"/>
    <lineage>
        <taxon>Eukaryota</taxon>
        <taxon>Metazoa</taxon>
        <taxon>Ecdysozoa</taxon>
        <taxon>Arthropoda</taxon>
        <taxon>Crustacea</taxon>
        <taxon>Multicrustacea</taxon>
        <taxon>Hexanauplia</taxon>
        <taxon>Copepoda</taxon>
        <taxon>Siphonostomatoida</taxon>
        <taxon>Caligidae</taxon>
        <taxon>Lepeophtheirus</taxon>
    </lineage>
</organism>
<evidence type="ECO:0000313" key="1">
    <source>
        <dbReference type="EMBL" id="CAF2945834.1"/>
    </source>
</evidence>
<evidence type="ECO:0000313" key="2">
    <source>
        <dbReference type="Proteomes" id="UP000675881"/>
    </source>
</evidence>
<dbReference type="AlphaFoldDB" id="A0A7R8CVL4"/>
<dbReference type="EMBL" id="HG994584">
    <property type="protein sequence ID" value="CAF2945834.1"/>
    <property type="molecule type" value="Genomic_DNA"/>
</dbReference>
<keyword evidence="2" id="KW-1185">Reference proteome</keyword>
<dbReference type="Proteomes" id="UP000675881">
    <property type="component" value="Chromosome 5"/>
</dbReference>
<gene>
    <name evidence="1" type="ORF">LSAA_10472</name>
</gene>
<accession>A0A7R8CVL4</accession>
<proteinExistence type="predicted"/>
<reference evidence="1" key="1">
    <citation type="submission" date="2021-02" db="EMBL/GenBank/DDBJ databases">
        <authorList>
            <person name="Bekaert M."/>
        </authorList>
    </citation>
    <scope>NUCLEOTIDE SEQUENCE</scope>
    <source>
        <strain evidence="1">IoA-00</strain>
    </source>
</reference>